<evidence type="ECO:0000313" key="1">
    <source>
        <dbReference type="EMBL" id="GEB86603.1"/>
    </source>
</evidence>
<accession>A0A4Y3TXS6</accession>
<reference evidence="1 2" key="1">
    <citation type="submission" date="2019-06" db="EMBL/GenBank/DDBJ databases">
        <title>Whole genome shotgun sequence of Acetobacter peroxydans NBRC 13755.</title>
        <authorList>
            <person name="Hosoyama A."/>
            <person name="Uohara A."/>
            <person name="Ohji S."/>
            <person name="Ichikawa N."/>
        </authorList>
    </citation>
    <scope>NUCLEOTIDE SEQUENCE [LARGE SCALE GENOMIC DNA]</scope>
    <source>
        <strain evidence="1 2">NBRC 13755</strain>
    </source>
</reference>
<name>A0A4Y3TXS6_9PROT</name>
<organism evidence="1 2">
    <name type="scientific">Acetobacter peroxydans</name>
    <dbReference type="NCBI Taxonomy" id="104098"/>
    <lineage>
        <taxon>Bacteria</taxon>
        <taxon>Pseudomonadati</taxon>
        <taxon>Pseudomonadota</taxon>
        <taxon>Alphaproteobacteria</taxon>
        <taxon>Acetobacterales</taxon>
        <taxon>Acetobacteraceae</taxon>
        <taxon>Acetobacter</taxon>
    </lineage>
</organism>
<dbReference type="EMBL" id="BJMV01000019">
    <property type="protein sequence ID" value="GEB86603.1"/>
    <property type="molecule type" value="Genomic_DNA"/>
</dbReference>
<proteinExistence type="predicted"/>
<dbReference type="AlphaFoldDB" id="A0A4Y3TXS6"/>
<keyword evidence="2" id="KW-1185">Reference proteome</keyword>
<sequence>MHAYCYRSGEIEFGATVPDGALPLGKARGAKKLREIVTVAARHAYDGKTLLVPGLPEADTDDAASAAYLYFRDVVSMRLAGQSGRPARLDGQPST</sequence>
<gene>
    <name evidence="1" type="ORF">APE01nite_24000</name>
</gene>
<comment type="caution">
    <text evidence="1">The sequence shown here is derived from an EMBL/GenBank/DDBJ whole genome shotgun (WGS) entry which is preliminary data.</text>
</comment>
<evidence type="ECO:0000313" key="2">
    <source>
        <dbReference type="Proteomes" id="UP000317730"/>
    </source>
</evidence>
<dbReference type="Proteomes" id="UP000317730">
    <property type="component" value="Unassembled WGS sequence"/>
</dbReference>
<protein>
    <submittedName>
        <fullName evidence="1">Uncharacterized protein</fullName>
    </submittedName>
</protein>
<dbReference type="RefSeq" id="WP_173556717.1">
    <property type="nucleotide sequence ID" value="NZ_BAPL01000007.1"/>
</dbReference>